<evidence type="ECO:0000313" key="1">
    <source>
        <dbReference type="EMBL" id="SDF54547.1"/>
    </source>
</evidence>
<dbReference type="AlphaFoldDB" id="A0A1G7LYH4"/>
<evidence type="ECO:0008006" key="3">
    <source>
        <dbReference type="Google" id="ProtNLM"/>
    </source>
</evidence>
<sequence length="276" mass="30627">MGGGGHTYRTLNGGITWEAWASVGIFGAFYATINDEGWADFARINKIPVGGSTLINNTIFINPDTENTINCGLYVSEDMKTGIAAFSDKVIYETKDGINFSEVYNNSSNNNELRSFFALDENHIWVGGRNNLGNNPVVLHKNGENSIWKETIIPGNSTESYPFVFDIEFSDASNGFLLLSTNTATGDNAETVKLYSTIDASSTWTQKHNAPKFYDIVFKNQNEGWGVSENKIYKTTDAGTTWQLSYTHTENLGSITYRDNVVISLTKGGLLKYFYE</sequence>
<evidence type="ECO:0000313" key="2">
    <source>
        <dbReference type="Proteomes" id="UP000182114"/>
    </source>
</evidence>
<name>A0A1G7LYH4_9FLAO</name>
<accession>A0A1G7LYH4</accession>
<reference evidence="2" key="1">
    <citation type="submission" date="2016-10" db="EMBL/GenBank/DDBJ databases">
        <authorList>
            <person name="Varghese N."/>
            <person name="Submissions S."/>
        </authorList>
    </citation>
    <scope>NUCLEOTIDE SEQUENCE [LARGE SCALE GENOMIC DNA]</scope>
    <source>
        <strain evidence="2">DSM 24729</strain>
    </source>
</reference>
<dbReference type="Proteomes" id="UP000182114">
    <property type="component" value="Unassembled WGS sequence"/>
</dbReference>
<dbReference type="RefSeq" id="WP_074539563.1">
    <property type="nucleotide sequence ID" value="NZ_FNBD01000024.1"/>
</dbReference>
<protein>
    <recommendedName>
        <fullName evidence="3">BNR/Asp-box repeat-containing protein</fullName>
    </recommendedName>
</protein>
<organism evidence="1 2">
    <name type="scientific">Cellulophaga baltica</name>
    <dbReference type="NCBI Taxonomy" id="76594"/>
    <lineage>
        <taxon>Bacteria</taxon>
        <taxon>Pseudomonadati</taxon>
        <taxon>Bacteroidota</taxon>
        <taxon>Flavobacteriia</taxon>
        <taxon>Flavobacteriales</taxon>
        <taxon>Flavobacteriaceae</taxon>
        <taxon>Cellulophaga</taxon>
    </lineage>
</organism>
<keyword evidence="2" id="KW-1185">Reference proteome</keyword>
<gene>
    <name evidence="1" type="ORF">SAMN04487992_1243</name>
</gene>
<dbReference type="EMBL" id="FNBD01000024">
    <property type="protein sequence ID" value="SDF54547.1"/>
    <property type="molecule type" value="Genomic_DNA"/>
</dbReference>
<proteinExistence type="predicted"/>
<dbReference type="SUPFAM" id="SSF110296">
    <property type="entry name" value="Oligoxyloglucan reducing end-specific cellobiohydrolase"/>
    <property type="match status" value="1"/>
</dbReference>